<evidence type="ECO:0000313" key="2">
    <source>
        <dbReference type="EMBL" id="KAK9687352.1"/>
    </source>
</evidence>
<evidence type="ECO:0000256" key="1">
    <source>
        <dbReference type="SAM" id="MobiDB-lite"/>
    </source>
</evidence>
<reference evidence="2 3" key="1">
    <citation type="journal article" date="2024" name="BMC Genomics">
        <title>De novo assembly and annotation of Popillia japonica's genome with initial clues to its potential as an invasive pest.</title>
        <authorList>
            <person name="Cucini C."/>
            <person name="Boschi S."/>
            <person name="Funari R."/>
            <person name="Cardaioli E."/>
            <person name="Iannotti N."/>
            <person name="Marturano G."/>
            <person name="Paoli F."/>
            <person name="Bruttini M."/>
            <person name="Carapelli A."/>
            <person name="Frati F."/>
            <person name="Nardi F."/>
        </authorList>
    </citation>
    <scope>NUCLEOTIDE SEQUENCE [LARGE SCALE GENOMIC DNA]</scope>
    <source>
        <strain evidence="2">DMR45628</strain>
    </source>
</reference>
<dbReference type="Proteomes" id="UP001458880">
    <property type="component" value="Unassembled WGS sequence"/>
</dbReference>
<feature type="region of interest" description="Disordered" evidence="1">
    <location>
        <begin position="144"/>
        <end position="200"/>
    </location>
</feature>
<gene>
    <name evidence="2" type="ORF">QE152_g36523</name>
</gene>
<organism evidence="2 3">
    <name type="scientific">Popillia japonica</name>
    <name type="common">Japanese beetle</name>
    <dbReference type="NCBI Taxonomy" id="7064"/>
    <lineage>
        <taxon>Eukaryota</taxon>
        <taxon>Metazoa</taxon>
        <taxon>Ecdysozoa</taxon>
        <taxon>Arthropoda</taxon>
        <taxon>Hexapoda</taxon>
        <taxon>Insecta</taxon>
        <taxon>Pterygota</taxon>
        <taxon>Neoptera</taxon>
        <taxon>Endopterygota</taxon>
        <taxon>Coleoptera</taxon>
        <taxon>Polyphaga</taxon>
        <taxon>Scarabaeiformia</taxon>
        <taxon>Scarabaeidae</taxon>
        <taxon>Rutelinae</taxon>
        <taxon>Popillia</taxon>
    </lineage>
</organism>
<evidence type="ECO:0000313" key="3">
    <source>
        <dbReference type="Proteomes" id="UP001458880"/>
    </source>
</evidence>
<comment type="caution">
    <text evidence="2">The sequence shown here is derived from an EMBL/GenBank/DDBJ whole genome shotgun (WGS) entry which is preliminary data.</text>
</comment>
<dbReference type="EMBL" id="JASPKY010000649">
    <property type="protein sequence ID" value="KAK9687352.1"/>
    <property type="molecule type" value="Genomic_DNA"/>
</dbReference>
<name>A0AAW1ID23_POPJA</name>
<accession>A0AAW1ID23</accession>
<proteinExistence type="predicted"/>
<protein>
    <submittedName>
        <fullName evidence="2">Uncharacterized protein</fullName>
    </submittedName>
</protein>
<dbReference type="AlphaFoldDB" id="A0AAW1ID23"/>
<sequence length="220" mass="23954">MPDTRSKIKALTEEDTICRRRLNASTLAAQRPSEDCTTKMPFFLETPTTSQRETITPPAPQILEDDELIAGLLNTFHQGVAAGAAKANTSPPGCQGQHLISRCPGQHLISRCQGQHLTSRCQGQHLISRCPGQHLISRYQDPHRISTADRGPTSGGPPDADLGDATTTTRATTSIWRHPQRGPGCLPGPARSPHQGNHDQSYHVHLEAPSARTRLFTWPG</sequence>
<keyword evidence="3" id="KW-1185">Reference proteome</keyword>